<evidence type="ECO:0000259" key="3">
    <source>
        <dbReference type="Pfam" id="PF13930"/>
    </source>
</evidence>
<feature type="domain" description="DUF6531" evidence="4">
    <location>
        <begin position="638"/>
        <end position="709"/>
    </location>
</feature>
<feature type="domain" description="Type VII secretion system protein EssD-like" evidence="3">
    <location>
        <begin position="2745"/>
        <end position="2814"/>
    </location>
</feature>
<evidence type="ECO:0000313" key="7">
    <source>
        <dbReference type="Proteomes" id="UP000251891"/>
    </source>
</evidence>
<dbReference type="InterPro" id="IPR056823">
    <property type="entry name" value="TEN-like_YD-shell"/>
</dbReference>
<dbReference type="OrthoDB" id="4981820at2"/>
<dbReference type="Pfam" id="PF25023">
    <property type="entry name" value="TEN_YD-shell"/>
    <property type="match status" value="1"/>
</dbReference>
<dbReference type="EMBL" id="QLYX01000001">
    <property type="protein sequence ID" value="RAY16691.1"/>
    <property type="molecule type" value="Genomic_DNA"/>
</dbReference>
<gene>
    <name evidence="6" type="ORF">DPM19_00445</name>
</gene>
<dbReference type="Proteomes" id="UP000251891">
    <property type="component" value="Unassembled WGS sequence"/>
</dbReference>
<name>A0A365HC69_9ACTN</name>
<dbReference type="InterPro" id="IPR044927">
    <property type="entry name" value="Endonuclea_NS_2"/>
</dbReference>
<dbReference type="Gene3D" id="2.180.10.10">
    <property type="entry name" value="RHS repeat-associated core"/>
    <property type="match status" value="4"/>
</dbReference>
<proteinExistence type="predicted"/>
<evidence type="ECO:0000313" key="6">
    <source>
        <dbReference type="EMBL" id="RAY16691.1"/>
    </source>
</evidence>
<dbReference type="InterPro" id="IPR001791">
    <property type="entry name" value="Laminin_G"/>
</dbReference>
<dbReference type="RefSeq" id="WP_111862743.1">
    <property type="nucleotide sequence ID" value="NZ_QLYX01000001.1"/>
</dbReference>
<dbReference type="Pfam" id="PF13385">
    <property type="entry name" value="Laminin_G_3"/>
    <property type="match status" value="1"/>
</dbReference>
<feature type="region of interest" description="Disordered" evidence="2">
    <location>
        <begin position="1691"/>
        <end position="1744"/>
    </location>
</feature>
<reference evidence="6 7" key="1">
    <citation type="submission" date="2018-06" db="EMBL/GenBank/DDBJ databases">
        <title>Actinomadura craniellae sp. nov. isolated from marine sponge Craniella sp.</title>
        <authorList>
            <person name="Li L."/>
            <person name="Xu Q.H."/>
            <person name="Lin H.W."/>
            <person name="Lu Y.H."/>
        </authorList>
    </citation>
    <scope>NUCLEOTIDE SEQUENCE [LARGE SCALE GENOMIC DNA]</scope>
    <source>
        <strain evidence="6 7">LHW63021</strain>
    </source>
</reference>
<evidence type="ECO:0000259" key="4">
    <source>
        <dbReference type="Pfam" id="PF20148"/>
    </source>
</evidence>
<dbReference type="CDD" id="cd00110">
    <property type="entry name" value="LamG"/>
    <property type="match status" value="1"/>
</dbReference>
<dbReference type="InterPro" id="IPR022385">
    <property type="entry name" value="Rhs_assc_core"/>
</dbReference>
<organism evidence="6 7">
    <name type="scientific">Actinomadura craniellae</name>
    <dbReference type="NCBI Taxonomy" id="2231787"/>
    <lineage>
        <taxon>Bacteria</taxon>
        <taxon>Bacillati</taxon>
        <taxon>Actinomycetota</taxon>
        <taxon>Actinomycetes</taxon>
        <taxon>Streptosporangiales</taxon>
        <taxon>Thermomonosporaceae</taxon>
        <taxon>Actinomadura</taxon>
    </lineage>
</organism>
<feature type="region of interest" description="Disordered" evidence="2">
    <location>
        <begin position="2648"/>
        <end position="2674"/>
    </location>
</feature>
<keyword evidence="7" id="KW-1185">Reference proteome</keyword>
<dbReference type="Gene3D" id="3.40.570.10">
    <property type="entry name" value="Extracellular Endonuclease, subunit A"/>
    <property type="match status" value="1"/>
</dbReference>
<dbReference type="NCBIfam" id="TIGR01643">
    <property type="entry name" value="YD_repeat_2x"/>
    <property type="match status" value="9"/>
</dbReference>
<dbReference type="PANTHER" id="PTHR32305:SF15">
    <property type="entry name" value="PROTEIN RHSA-RELATED"/>
    <property type="match status" value="1"/>
</dbReference>
<dbReference type="InterPro" id="IPR045351">
    <property type="entry name" value="DUF6531"/>
</dbReference>
<dbReference type="NCBIfam" id="TIGR03696">
    <property type="entry name" value="Rhs_assc_core"/>
    <property type="match status" value="1"/>
</dbReference>
<dbReference type="InterPro" id="IPR031325">
    <property type="entry name" value="RHS_repeat"/>
</dbReference>
<evidence type="ECO:0000256" key="2">
    <source>
        <dbReference type="SAM" id="MobiDB-lite"/>
    </source>
</evidence>
<feature type="compositionally biased region" description="Polar residues" evidence="2">
    <location>
        <begin position="1729"/>
        <end position="1744"/>
    </location>
</feature>
<evidence type="ECO:0000256" key="1">
    <source>
        <dbReference type="ARBA" id="ARBA00022737"/>
    </source>
</evidence>
<dbReference type="Pfam" id="PF13930">
    <property type="entry name" value="Endonuclea_NS_2"/>
    <property type="match status" value="1"/>
</dbReference>
<dbReference type="InterPro" id="IPR013320">
    <property type="entry name" value="ConA-like_dom_sf"/>
</dbReference>
<comment type="caution">
    <text evidence="6">The sequence shown here is derived from an EMBL/GenBank/DDBJ whole genome shotgun (WGS) entry which is preliminary data.</text>
</comment>
<keyword evidence="1" id="KW-0677">Repeat</keyword>
<dbReference type="PANTHER" id="PTHR32305">
    <property type="match status" value="1"/>
</dbReference>
<dbReference type="SUPFAM" id="SSF49899">
    <property type="entry name" value="Concanavalin A-like lectins/glucanases"/>
    <property type="match status" value="1"/>
</dbReference>
<evidence type="ECO:0000259" key="5">
    <source>
        <dbReference type="Pfam" id="PF25023"/>
    </source>
</evidence>
<feature type="domain" description="Teneurin-like YD-shell" evidence="5">
    <location>
        <begin position="2199"/>
        <end position="2477"/>
    </location>
</feature>
<dbReference type="Gene3D" id="2.60.120.200">
    <property type="match status" value="1"/>
</dbReference>
<dbReference type="InterPro" id="IPR006530">
    <property type="entry name" value="YD"/>
</dbReference>
<protein>
    <submittedName>
        <fullName evidence="6">Uncharacterized protein</fullName>
    </submittedName>
</protein>
<dbReference type="InterPro" id="IPR044929">
    <property type="entry name" value="DNA/RNA_non-sp_Endonuclease_sf"/>
</dbReference>
<accession>A0A365HC69</accession>
<dbReference type="Pfam" id="PF20148">
    <property type="entry name" value="DUF6531"/>
    <property type="match status" value="1"/>
</dbReference>
<dbReference type="NCBIfam" id="NF033679">
    <property type="entry name" value="DNRLRE_dom"/>
    <property type="match status" value="1"/>
</dbReference>
<sequence>MNYQAPNGAWQPIDPRLVTTGQGNWRNTADSVRLEFGGTATGRDLALIDFGNGRRFGFGIEGAGTTPGTVEGDVITYANVRPGADLVLQSLNGGSVKEKIVLRSPDAPAEWEFSLRTEGVTPRLAADGSVELVDATGKVIAHIPHGFMIDSKVDPRSGDPARSEQVTYALEQRAGIWILKVSADRQWLADPARVYPVTIDPTAVWNYNDTSDTYVQTGYGSSPYTEHELKAGTYNGGGSRAATYLGFSQVDNELSHAKIYDVDLQLFNFWSYSCTARAVSVHPVTQSWSQSGIANYPGPSYGAALSSRSFASGWIPEGSGSSPCPARWQGIDLGDNGNALVQGWVNGTKPNYGLTVRASGSDSYGWKKFGSRETPNGPYLTITYSPYNATYAFADNPPQVNPPILNNQAGNIKVKVTNKGHDTWTPSNGYKLTYGVFDKSGNQVWHTAAATAMPSNVAYNQTATVNAQVNPLPPGTWTIKFDMVYDPPGSGLWATFSEWGVPRTAQVQVTVPDIPSQLNEMSPRNNFQVSTLRPQLFAEAQSGDTWPSANVSYQFTVCAPPWVSWEWCENSPWQQNPKWTPPDRLAWGKEYYWTVSVNDGGGTTTNGPWYKFVTNPQQPTITSHLAGPASAGQEFDHQTGNYTTTVTDAHVATAGPPLSVVRSYNSLDPRTGGAFGAGWSTRFDMRAVPDDDGTGNVVVTYPDGQEVRFGRNNDGTFSPPLGRTATFAAVSGGGWRLMDKASVSYVFDASGRLEKVTDHRGREQVLTYGTGGKLQTVTATGGRSLTFTWTGDHVTSVSTDPVNGSPLTWTYTYTGDRLTKVCPPGSTTECTLYEYEGGSHYRTAVLDDNPTGYWRLNEPSGATINNVVPTVLGGGNATATSTTYGHTGALTGTGDTALGFNGTTSRVRLPDRLISREDGHLSVELWFKTTGKGTLFSHQNATMGTASSRYTPAVYIGNDGKLRAQFWNGSANPITSAAAVNNGQWHHVVLSGQGGSQTLYLDGDVVGTRTGAIDHLNTPYAYLGYGWASPSWPQTVAAHGAFMYTGQIDDVAVYDRTLDLGAVRAHYATRLEAQQLDKVTLPSGRIQAINTYDVANDRLATHVDRNGGTWTLGTPTYTGTADEPVRNITLTDPRSGTLDYTYDPLRGNRLVTEKDQLDHTTTYAYDTGGNISKITDRNGNVTDLWYDERGNKRYQQRCRDADTCHREYWEYYVNAADPFDPRNDQLTQYTDGRTLNPYSTPYAFWWQYDTHGQQISAFMPPTDDHPYRGLNYTYTDGTEPAVGGGTTPAGLLKTRTNNSGTTVLTNAYNSAGDLARTTDAAGKVVEFGYDALGRVTGRTEITTAHPAGVTTTFGYDGQGRLIRQTGPPVLNEITNATHTAELRRTYDADGNPLTQTLADTTGGNPDRVTTHTYDAHGRIHTTTDPEGGTETYGHDTTGARTSLTDAAGAQYTFAYSVRGELQTRTLEDWTGNPNNPSPAADVVLDSYAYDPGGRLASHTDAMGRTRAYAYYGDDLLATVTAQNARVNGSTTPQNVPLESRTYDGGGRLTSLVAGGQQRTDYVYDETGTLIAEIIDPEGVARRTDYRLNPDNQIIKITRTGADTEDDDVTDFTYDDLGRMTGQTVDNGDENLTTTLTLDQRGLVTQVVEPRGNAPGATPANYATTMRYDAAGQLVQVTAPPVQVVRGEGTPATAQPVTRMGYNAGGEQTHVTDPEGRTVTTGYDKAGRPISTTSPAYTPPNGTALTPQVTTEYDAAGRIIEATNARGHTTKHFYDVLGNLVRTEDPKLADESQPGKWRFEYDLLGEQLAATDPTGARVEATYDDLGRQITQTVLERYPTPAAYTTHTAYDPAGNPTSTTRPAGDSITNVYNGAGDLTEVTNALGKTSTFGYDFAGRMVKATDPLGHSTVAGFDRAGRQTTARDLDENGAVLRTVGFGYDPAGNRTSVTSAEGHTKQYAYDAGNRLTQLVEPVSAGTSITTAFGYDAGGQRTRLTDGRGNTTVTTYNTLGLVEAVIEPVTSAYPTLEARSWTTSYDGAGNPVFEDKPGEVTVTRTFDELGRLTREAGVGGTGTTPDRRFGYDLAGRRLRVSAPDADILTTYNDRSLPLSTISPGGQTAQFAYDANGRPTSRTDAAGTTGFSWNGADLLDAVTDPATGYATTRAYDDAGRLTDLIYGAGGAQRHYDYDPLDRPTTDELTTPGGATLAKITYAYDDDDRLTQKTTTGTAGAGTNGYEYDHAGRLTKWTAPGGAITDYGWDAAGNLVQAGSTTYTYSARNRLTSDGTKTYEYSARGTLRTDGPVAIGYDAFDRLVSEGNIRYAYDGLNRVAKRTDTSTGTTTRSIYSTDGNDLSAILNPDGTVQSAFARDPGGGLLSVQSGSQSHLAYSDRHDDLTATFNPAGTTLTGSKSYDPFGKVTANGGAGTPLGYQGEYTDGTTGRVNMHARWYTPGTGSFASRDDWTLEPDPSARANRYTYTGGDPLSRIDPSGHDWLDFLNHTLQLAIKPSPMGWVVWGAEAMWWIIKPKPVAAHPCEMPGGPPCPVVRGDEEPKGGHHQIYYETDSIYRKGGPVCDWRCVAVGGAGAAAAAAAAAARAAMQAALARAAALAPAPRPPTKPGISQKDLNKIRDIAERAVQVAGGINKVVDIINGIDNAPDARPDESPVDGGGGGNRDRGCTPVNDYGPAVPYEIYKAAPNGRMAKDGVYKKGLAHPQGIYVRFCSAQQLGGGSAANPSLLPLGFPLPDEATGKSRNPIYSKKRGGGYKWARCHLRGDSLGGSGDLLQNLVTCYQTPVNSPTMSKYEEDVARAVKRNQIVDYWSRPVSPATGGPPLYIRITARGRYRNGAPGINFDVCILNSRFGYRPDNKRAMVIRGDVCGS</sequence>
<dbReference type="Pfam" id="PF05593">
    <property type="entry name" value="RHS_repeat"/>
    <property type="match status" value="7"/>
</dbReference>
<dbReference type="InterPro" id="IPR050708">
    <property type="entry name" value="T6SS_VgrG/RHS"/>
</dbReference>